<dbReference type="EMBL" id="AP026867">
    <property type="protein sequence ID" value="BDS14291.1"/>
    <property type="molecule type" value="Genomic_DNA"/>
</dbReference>
<evidence type="ECO:0000313" key="1">
    <source>
        <dbReference type="EMBL" id="BDS14291.1"/>
    </source>
</evidence>
<sequence length="44" mass="5033">MYTEALVQSNKISNHQKAKKILTDHLQTNPNEIQIQKALTSIIQ</sequence>
<dbReference type="AlphaFoldDB" id="A0A916DWS0"/>
<reference evidence="1" key="1">
    <citation type="submission" date="2022-09" db="EMBL/GenBank/DDBJ databases">
        <title>Aureispira anguillicida sp. nov., isolated from Leptocephalus of Japanese eel Anguilla japonica.</title>
        <authorList>
            <person name="Yuasa K."/>
            <person name="Mekata T."/>
            <person name="Ikunari K."/>
        </authorList>
    </citation>
    <scope>NUCLEOTIDE SEQUENCE</scope>
    <source>
        <strain evidence="1">EL160426</strain>
    </source>
</reference>
<evidence type="ECO:0000313" key="2">
    <source>
        <dbReference type="Proteomes" id="UP001060919"/>
    </source>
</evidence>
<dbReference type="Proteomes" id="UP001060919">
    <property type="component" value="Chromosome"/>
</dbReference>
<accession>A0A916DWS0</accession>
<organism evidence="1 2">
    <name type="scientific">Aureispira anguillae</name>
    <dbReference type="NCBI Taxonomy" id="2864201"/>
    <lineage>
        <taxon>Bacteria</taxon>
        <taxon>Pseudomonadati</taxon>
        <taxon>Bacteroidota</taxon>
        <taxon>Saprospiria</taxon>
        <taxon>Saprospirales</taxon>
        <taxon>Saprospiraceae</taxon>
        <taxon>Aureispira</taxon>
    </lineage>
</organism>
<name>A0A916DWS0_9BACT</name>
<protein>
    <submittedName>
        <fullName evidence="1">Uncharacterized protein</fullName>
    </submittedName>
</protein>
<dbReference type="KEGG" id="aup:AsAng_0050700"/>
<gene>
    <name evidence="1" type="ORF">AsAng_0050700</name>
</gene>
<proteinExistence type="predicted"/>
<keyword evidence="2" id="KW-1185">Reference proteome</keyword>